<dbReference type="RefSeq" id="WP_190056539.1">
    <property type="nucleotide sequence ID" value="NZ_BMWH01000004.1"/>
</dbReference>
<protein>
    <recommendedName>
        <fullName evidence="4">Secreted protein</fullName>
    </recommendedName>
</protein>
<organism evidence="2 3">
    <name type="scientific">Streptomyces echinoruber</name>
    <dbReference type="NCBI Taxonomy" id="68898"/>
    <lineage>
        <taxon>Bacteria</taxon>
        <taxon>Bacillati</taxon>
        <taxon>Actinomycetota</taxon>
        <taxon>Actinomycetes</taxon>
        <taxon>Kitasatosporales</taxon>
        <taxon>Streptomycetaceae</taxon>
        <taxon>Streptomyces</taxon>
    </lineage>
</organism>
<reference evidence="2" key="1">
    <citation type="journal article" date="2014" name="Int. J. Syst. Evol. Microbiol.">
        <title>Complete genome sequence of Corynebacterium casei LMG S-19264T (=DSM 44701T), isolated from a smear-ripened cheese.</title>
        <authorList>
            <consortium name="US DOE Joint Genome Institute (JGI-PGF)"/>
            <person name="Walter F."/>
            <person name="Albersmeier A."/>
            <person name="Kalinowski J."/>
            <person name="Ruckert C."/>
        </authorList>
    </citation>
    <scope>NUCLEOTIDE SEQUENCE</scope>
    <source>
        <strain evidence="2">JCM 5016</strain>
    </source>
</reference>
<feature type="chain" id="PRO_5037801635" description="Secreted protein" evidence="1">
    <location>
        <begin position="26"/>
        <end position="93"/>
    </location>
</feature>
<comment type="caution">
    <text evidence="2">The sequence shown here is derived from an EMBL/GenBank/DDBJ whole genome shotgun (WGS) entry which is preliminary data.</text>
</comment>
<keyword evidence="3" id="KW-1185">Reference proteome</keyword>
<feature type="signal peptide" evidence="1">
    <location>
        <begin position="1"/>
        <end position="25"/>
    </location>
</feature>
<dbReference type="Proteomes" id="UP000623010">
    <property type="component" value="Unassembled WGS sequence"/>
</dbReference>
<gene>
    <name evidence="2" type="ORF">GCM10010389_15050</name>
</gene>
<accession>A0A918QZT0</accession>
<name>A0A918QZT0_9ACTN</name>
<dbReference type="AlphaFoldDB" id="A0A918QZT0"/>
<evidence type="ECO:0008006" key="4">
    <source>
        <dbReference type="Google" id="ProtNLM"/>
    </source>
</evidence>
<evidence type="ECO:0000256" key="1">
    <source>
        <dbReference type="SAM" id="SignalP"/>
    </source>
</evidence>
<evidence type="ECO:0000313" key="3">
    <source>
        <dbReference type="Proteomes" id="UP000623010"/>
    </source>
</evidence>
<dbReference type="EMBL" id="BMWH01000004">
    <property type="protein sequence ID" value="GGZ78506.1"/>
    <property type="molecule type" value="Genomic_DNA"/>
</dbReference>
<evidence type="ECO:0000313" key="2">
    <source>
        <dbReference type="EMBL" id="GGZ78506.1"/>
    </source>
</evidence>
<proteinExistence type="predicted"/>
<sequence length="93" mass="9588">MKPLKAAAVVAGTIVLVGAAAPAFAYDTPDEAPTSLNGAVNSLTKGRIQVTPLQHQSDALDTENKNSVLSHVKDVTTALNQNENLLGGLPLRG</sequence>
<keyword evidence="1" id="KW-0732">Signal</keyword>
<reference evidence="2" key="2">
    <citation type="submission" date="2020-09" db="EMBL/GenBank/DDBJ databases">
        <authorList>
            <person name="Sun Q."/>
            <person name="Ohkuma M."/>
        </authorList>
    </citation>
    <scope>NUCLEOTIDE SEQUENCE</scope>
    <source>
        <strain evidence="2">JCM 5016</strain>
    </source>
</reference>